<feature type="region of interest" description="Disordered" evidence="1">
    <location>
        <begin position="21"/>
        <end position="43"/>
    </location>
</feature>
<feature type="signal peptide" evidence="2">
    <location>
        <begin position="1"/>
        <end position="20"/>
    </location>
</feature>
<keyword evidence="2" id="KW-0732">Signal</keyword>
<reference evidence="3" key="1">
    <citation type="journal article" date="2020" name="mSystems">
        <title>Genome- and Community-Level Interaction Insights into Carbon Utilization and Element Cycling Functions of Hydrothermarchaeota in Hydrothermal Sediment.</title>
        <authorList>
            <person name="Zhou Z."/>
            <person name="Liu Y."/>
            <person name="Xu W."/>
            <person name="Pan J."/>
            <person name="Luo Z.H."/>
            <person name="Li M."/>
        </authorList>
    </citation>
    <scope>NUCLEOTIDE SEQUENCE [LARGE SCALE GENOMIC DNA]</scope>
    <source>
        <strain evidence="3">SpSt-556</strain>
    </source>
</reference>
<proteinExistence type="predicted"/>
<dbReference type="Pfam" id="PF11376">
    <property type="entry name" value="DUF3179"/>
    <property type="match status" value="1"/>
</dbReference>
<sequence length="408" mass="45559">MNKLLWLLVFIPLSACTVSRTTPPPTVKAETTPVLSPAENTASPTAPVDLFGTKLLPPEEPPAFAVQEFRTDFTRHTVHYSEILSGGVPKDGIPAINEPKFLTIAQADQWLKPNEPVVWVSANDENRAYPLQILTWHEIVNDTIGGLPLAVTFCPLCNTAIAFERTLDHRILDFGTTGRLRFSNLIMYDRQTESWWQQASGEGIAGHYAGQYLIYYPATIVAWQDFRERFPDGKVLSRETGYNRPYGRNPYIGYDDINNPPFLYDGPPTPQTLPPKARVLAIATPNEAVAYPYEVLSQVRVINDQVDGQPILILWQKGVASALDTSIISEGNDVGSAVAYSRLLDNRMLTFEWSNEQVRDVETGTIWDIFGNAVSGPLVGRKLTPAIAINHLWFSWAAFRPDTRVYTP</sequence>
<evidence type="ECO:0000256" key="1">
    <source>
        <dbReference type="SAM" id="MobiDB-lite"/>
    </source>
</evidence>
<evidence type="ECO:0000256" key="2">
    <source>
        <dbReference type="SAM" id="SignalP"/>
    </source>
</evidence>
<dbReference type="InterPro" id="IPR021516">
    <property type="entry name" value="DUF3179"/>
</dbReference>
<dbReference type="EMBL" id="DSXR01000092">
    <property type="protein sequence ID" value="HGS87805.1"/>
    <property type="molecule type" value="Genomic_DNA"/>
</dbReference>
<gene>
    <name evidence="3" type="ORF">ENT17_09320</name>
</gene>
<comment type="caution">
    <text evidence="3">The sequence shown here is derived from an EMBL/GenBank/DDBJ whole genome shotgun (WGS) entry which is preliminary data.</text>
</comment>
<feature type="chain" id="PRO_5027990267" evidence="2">
    <location>
        <begin position="21"/>
        <end position="408"/>
    </location>
</feature>
<accession>A0A7C4PY26</accession>
<evidence type="ECO:0000313" key="3">
    <source>
        <dbReference type="EMBL" id="HGS87805.1"/>
    </source>
</evidence>
<dbReference type="AlphaFoldDB" id="A0A7C4PY26"/>
<organism evidence="3">
    <name type="scientific">Bellilinea caldifistulae</name>
    <dbReference type="NCBI Taxonomy" id="360411"/>
    <lineage>
        <taxon>Bacteria</taxon>
        <taxon>Bacillati</taxon>
        <taxon>Chloroflexota</taxon>
        <taxon>Anaerolineae</taxon>
        <taxon>Anaerolineales</taxon>
        <taxon>Anaerolineaceae</taxon>
        <taxon>Bellilinea</taxon>
    </lineage>
</organism>
<name>A0A7C4PY26_9CHLR</name>
<protein>
    <submittedName>
        <fullName evidence="3">DUF3179 domain-containing protein</fullName>
    </submittedName>
</protein>